<comment type="caution">
    <text evidence="3">The sequence shown here is derived from an EMBL/GenBank/DDBJ whole genome shotgun (WGS) entry which is preliminary data.</text>
</comment>
<feature type="transmembrane region" description="Helical" evidence="1">
    <location>
        <begin position="123"/>
        <end position="142"/>
    </location>
</feature>
<dbReference type="OMA" id="KCRSITI"/>
<dbReference type="InterPro" id="IPR025699">
    <property type="entry name" value="ABC2_memb-like"/>
</dbReference>
<evidence type="ECO:0000313" key="2">
    <source>
        <dbReference type="EMBL" id="MDT4286798.1"/>
    </source>
</evidence>
<name>A0A2A1KAI5_STAHA</name>
<feature type="transmembrane region" description="Helical" evidence="1">
    <location>
        <begin position="192"/>
        <end position="212"/>
    </location>
</feature>
<evidence type="ECO:0000313" key="5">
    <source>
        <dbReference type="Proteomes" id="UP001269271"/>
    </source>
</evidence>
<dbReference type="KEGG" id="shh:ShL2_00911"/>
<dbReference type="EMBL" id="JAVSOO010000016">
    <property type="protein sequence ID" value="MDT4286798.1"/>
    <property type="molecule type" value="Genomic_DNA"/>
</dbReference>
<feature type="transmembrane region" description="Helical" evidence="1">
    <location>
        <begin position="90"/>
        <end position="111"/>
    </location>
</feature>
<accession>A0A2A1KAI5</accession>
<keyword evidence="1" id="KW-0812">Transmembrane</keyword>
<evidence type="ECO:0000256" key="1">
    <source>
        <dbReference type="SAM" id="Phobius"/>
    </source>
</evidence>
<evidence type="ECO:0000313" key="4">
    <source>
        <dbReference type="Proteomes" id="UP000238153"/>
    </source>
</evidence>
<keyword evidence="1" id="KW-1133">Transmembrane helix</keyword>
<dbReference type="Proteomes" id="UP000238153">
    <property type="component" value="Unassembled WGS sequence"/>
</dbReference>
<keyword evidence="5" id="KW-1185">Reference proteome</keyword>
<reference evidence="3 4" key="1">
    <citation type="submission" date="2017-11" db="EMBL/GenBank/DDBJ databases">
        <authorList>
            <person name="Founou R.C."/>
            <person name="Founou L."/>
            <person name="Allam M."/>
            <person name="Ismail A."/>
            <person name="Essack S.Y."/>
        </authorList>
    </citation>
    <scope>NUCLEOTIDE SEQUENCE [LARGE SCALE GENOMIC DNA]</scope>
    <source>
        <strain evidence="3 4">G811N2B1</strain>
    </source>
</reference>
<dbReference type="RefSeq" id="WP_011275329.1">
    <property type="nucleotide sequence ID" value="NZ_BKAY01000013.1"/>
</dbReference>
<protein>
    <submittedName>
        <fullName evidence="2">ABC-2 transporter permease</fullName>
    </submittedName>
</protein>
<feature type="transmembrane region" description="Helical" evidence="1">
    <location>
        <begin position="154"/>
        <end position="180"/>
    </location>
</feature>
<dbReference type="GeneID" id="93780408"/>
<keyword evidence="1" id="KW-0472">Membrane</keyword>
<dbReference type="NCBIfam" id="NF047560">
    <property type="entry name" value="PSM_export_PmtB"/>
    <property type="match status" value="1"/>
</dbReference>
<evidence type="ECO:0000313" key="3">
    <source>
        <dbReference type="EMBL" id="PPJ68525.1"/>
    </source>
</evidence>
<gene>
    <name evidence="3" type="ORF">CV019_15340</name>
    <name evidence="2" type="ORF">RO950_07160</name>
</gene>
<organism evidence="3 4">
    <name type="scientific">Staphylococcus haemolyticus</name>
    <dbReference type="NCBI Taxonomy" id="1283"/>
    <lineage>
        <taxon>Bacteria</taxon>
        <taxon>Bacillati</taxon>
        <taxon>Bacillota</taxon>
        <taxon>Bacilli</taxon>
        <taxon>Bacillales</taxon>
        <taxon>Staphylococcaceae</taxon>
        <taxon>Staphylococcus</taxon>
    </lineage>
</organism>
<dbReference type="EMBL" id="PGWX01000647">
    <property type="protein sequence ID" value="PPJ68525.1"/>
    <property type="molecule type" value="Genomic_DNA"/>
</dbReference>
<proteinExistence type="predicted"/>
<dbReference type="AlphaFoldDB" id="A0A2A1KAI5"/>
<dbReference type="Pfam" id="PF13346">
    <property type="entry name" value="ABC2_membrane_5"/>
    <property type="match status" value="1"/>
</dbReference>
<reference evidence="2 5" key="2">
    <citation type="submission" date="2023-08" db="EMBL/GenBank/DDBJ databases">
        <title>Genomic surveillance of Staphylococcus haemolyticus neonatal outbreak in southern France.</title>
        <authorList>
            <person name="Magnan C."/>
            <person name="Morsli M."/>
            <person name="Thiery B."/>
            <person name="Salipante F."/>
            <person name="Attar J."/>
            <person name="Massimo D.M."/>
            <person name="Ory J."/>
            <person name="Pantel A."/>
            <person name="Lavigne J.-P."/>
        </authorList>
    </citation>
    <scope>NUCLEOTIDE SEQUENCE [LARGE SCALE GENOMIC DNA]</scope>
    <source>
        <strain evidence="2 5">NSH026</strain>
    </source>
</reference>
<dbReference type="STRING" id="1283.ShL2_00911"/>
<sequence>MKQLLIRNFKCRSITIAIYILLLLLNPLYAFVFSKTELYFLFYAPIAITLMAVSILDSGHLFRLHRRLGGKSSYLFYESLPVSKKDMLNANYITCIVLTLFGGFIIALYNFQSSNIDFGDLRYSTAIAFIFVNFLSIPIAFSRNTEKKREGISYAPYILIMMLVIPFAITIVFTLINAFVFHHHISYNIFGIYYNYGLLSLSIVWMILNYLIQLKRIIQRENKGGPI</sequence>
<feature type="transmembrane region" description="Helical" evidence="1">
    <location>
        <begin position="40"/>
        <end position="62"/>
    </location>
</feature>
<dbReference type="Proteomes" id="UP001269271">
    <property type="component" value="Unassembled WGS sequence"/>
</dbReference>